<dbReference type="KEGG" id="apac:S7S_13620"/>
<dbReference type="InterPro" id="IPR022754">
    <property type="entry name" value="DNA_pol_III_gamma-3"/>
</dbReference>
<proteinExistence type="inferred from homology"/>
<dbReference type="SUPFAM" id="SSF48019">
    <property type="entry name" value="post-AAA+ oligomerization domain-like"/>
    <property type="match status" value="1"/>
</dbReference>
<keyword evidence="6" id="KW-0239">DNA-directed DNA polymerase</keyword>
<evidence type="ECO:0000256" key="2">
    <source>
        <dbReference type="ARBA" id="ARBA00017703"/>
    </source>
</evidence>
<dbReference type="STRING" id="391936.S7S_13620"/>
<dbReference type="EMBL" id="CP004387">
    <property type="protein sequence ID" value="AJD49136.1"/>
    <property type="molecule type" value="Genomic_DNA"/>
</dbReference>
<reference evidence="12 13" key="1">
    <citation type="journal article" date="2012" name="J. Bacteriol.">
        <title>Genome sequence of an alkane-degrading bacterium, Alcanivorax pacificus type strain W11-5, isolated from deep sea sediment.</title>
        <authorList>
            <person name="Lai Q."/>
            <person name="Shao Z."/>
        </authorList>
    </citation>
    <scope>NUCLEOTIDE SEQUENCE [LARGE SCALE GENOMIC DNA]</scope>
    <source>
        <strain evidence="12 13">W11-5</strain>
    </source>
</reference>
<dbReference type="CDD" id="cd18138">
    <property type="entry name" value="HLD_clamp_pol_III_delta"/>
    <property type="match status" value="1"/>
</dbReference>
<comment type="similarity">
    <text evidence="7">Belongs to the DNA polymerase HolA subunit family.</text>
</comment>
<evidence type="ECO:0000256" key="9">
    <source>
        <dbReference type="NCBIfam" id="TIGR01128"/>
    </source>
</evidence>
<dbReference type="Pfam" id="PF12169">
    <property type="entry name" value="DNA_pol3_gamma3"/>
    <property type="match status" value="1"/>
</dbReference>
<gene>
    <name evidence="12" type="ORF">S7S_13620</name>
</gene>
<evidence type="ECO:0000259" key="11">
    <source>
        <dbReference type="Pfam" id="PF12169"/>
    </source>
</evidence>
<evidence type="ECO:0000256" key="6">
    <source>
        <dbReference type="ARBA" id="ARBA00022932"/>
    </source>
</evidence>
<evidence type="ECO:0000259" key="10">
    <source>
        <dbReference type="Pfam" id="PF06144"/>
    </source>
</evidence>
<sequence>MQIKPEQLSRQLAQQLLPAYLIAGDEPFQLGECADAVRRAAREQGYLERQLFSTDTGIDWPSLYSEAQSLSLFGGARILEIRFGEKRPDKAASEILQQLLGNPAPDTLLLITASKLDRRRDLNSQWVKALEKHGALTEVWPINAAQLPRWIETRLRRASLNATPDAIALLVERSEGNLLACAQEIDKLALLFPNETIAPLHIQQAVGNTSRFSPFDLGDAITAGDLPRALRILDNLHSEGVEAPVVLWALARDVRSLSAMVAGQDPGRMPPQRLRQLEPLARKLGPRGMASAQALCARADQAIKGMASGDPWQHLASILMRLCGRPLPSVMEAG</sequence>
<dbReference type="GO" id="GO:0006261">
    <property type="term" value="P:DNA-templated DNA replication"/>
    <property type="evidence" value="ECO:0007669"/>
    <property type="project" value="TreeGrafter"/>
</dbReference>
<dbReference type="InterPro" id="IPR005790">
    <property type="entry name" value="DNA_polIII_delta"/>
</dbReference>
<dbReference type="GO" id="GO:0003677">
    <property type="term" value="F:DNA binding"/>
    <property type="evidence" value="ECO:0007669"/>
    <property type="project" value="InterPro"/>
</dbReference>
<dbReference type="HOGENOM" id="CLU_044694_0_0_6"/>
<feature type="domain" description="DNA polymerase III gamma subunit" evidence="11">
    <location>
        <begin position="202"/>
        <end position="323"/>
    </location>
</feature>
<evidence type="ECO:0000256" key="5">
    <source>
        <dbReference type="ARBA" id="ARBA00022705"/>
    </source>
</evidence>
<name>A0A0B4XPL5_9GAMM</name>
<dbReference type="AlphaFoldDB" id="A0A0B4XPL5"/>
<dbReference type="PANTHER" id="PTHR34388">
    <property type="entry name" value="DNA POLYMERASE III SUBUNIT DELTA"/>
    <property type="match status" value="1"/>
</dbReference>
<keyword evidence="4" id="KW-0548">Nucleotidyltransferase</keyword>
<dbReference type="Pfam" id="PF06144">
    <property type="entry name" value="DNA_pol3_delta"/>
    <property type="match status" value="1"/>
</dbReference>
<evidence type="ECO:0000256" key="8">
    <source>
        <dbReference type="ARBA" id="ARBA00049244"/>
    </source>
</evidence>
<dbReference type="Gene3D" id="1.20.272.10">
    <property type="match status" value="1"/>
</dbReference>
<evidence type="ECO:0000256" key="4">
    <source>
        <dbReference type="ARBA" id="ARBA00022695"/>
    </source>
</evidence>
<dbReference type="NCBIfam" id="TIGR01128">
    <property type="entry name" value="holA"/>
    <property type="match status" value="1"/>
</dbReference>
<dbReference type="RefSeq" id="WP_008734161.1">
    <property type="nucleotide sequence ID" value="NZ_CP004387.1"/>
</dbReference>
<evidence type="ECO:0000256" key="1">
    <source>
        <dbReference type="ARBA" id="ARBA00012417"/>
    </source>
</evidence>
<dbReference type="EC" id="2.7.7.7" evidence="1 9"/>
<evidence type="ECO:0000256" key="3">
    <source>
        <dbReference type="ARBA" id="ARBA00022679"/>
    </source>
</evidence>
<evidence type="ECO:0000313" key="13">
    <source>
        <dbReference type="Proteomes" id="UP000006764"/>
    </source>
</evidence>
<keyword evidence="13" id="KW-1185">Reference proteome</keyword>
<dbReference type="Gene3D" id="3.40.50.300">
    <property type="entry name" value="P-loop containing nucleotide triphosphate hydrolases"/>
    <property type="match status" value="1"/>
</dbReference>
<organism evidence="12 13">
    <name type="scientific">Isoalcanivorax pacificus W11-5</name>
    <dbReference type="NCBI Taxonomy" id="391936"/>
    <lineage>
        <taxon>Bacteria</taxon>
        <taxon>Pseudomonadati</taxon>
        <taxon>Pseudomonadota</taxon>
        <taxon>Gammaproteobacteria</taxon>
        <taxon>Oceanospirillales</taxon>
        <taxon>Alcanivoracaceae</taxon>
        <taxon>Isoalcanivorax</taxon>
    </lineage>
</organism>
<dbReference type="InterPro" id="IPR027417">
    <property type="entry name" value="P-loop_NTPase"/>
</dbReference>
<accession>A0A0B4XPL5</accession>
<feature type="domain" description="DNA polymerase III delta N-terminal" evidence="10">
    <location>
        <begin position="20"/>
        <end position="136"/>
    </location>
</feature>
<dbReference type="SUPFAM" id="SSF52540">
    <property type="entry name" value="P-loop containing nucleoside triphosphate hydrolases"/>
    <property type="match status" value="1"/>
</dbReference>
<dbReference type="Proteomes" id="UP000006764">
    <property type="component" value="Chromosome"/>
</dbReference>
<dbReference type="PANTHER" id="PTHR34388:SF1">
    <property type="entry name" value="DNA POLYMERASE III SUBUNIT DELTA"/>
    <property type="match status" value="1"/>
</dbReference>
<comment type="catalytic activity">
    <reaction evidence="8">
        <text>DNA(n) + a 2'-deoxyribonucleoside 5'-triphosphate = DNA(n+1) + diphosphate</text>
        <dbReference type="Rhea" id="RHEA:22508"/>
        <dbReference type="Rhea" id="RHEA-COMP:17339"/>
        <dbReference type="Rhea" id="RHEA-COMP:17340"/>
        <dbReference type="ChEBI" id="CHEBI:33019"/>
        <dbReference type="ChEBI" id="CHEBI:61560"/>
        <dbReference type="ChEBI" id="CHEBI:173112"/>
        <dbReference type="EC" id="2.7.7.7"/>
    </reaction>
</comment>
<dbReference type="InterPro" id="IPR008921">
    <property type="entry name" value="DNA_pol3_clamp-load_cplx_C"/>
</dbReference>
<dbReference type="OrthoDB" id="9770982at2"/>
<dbReference type="Gene3D" id="1.10.8.60">
    <property type="match status" value="1"/>
</dbReference>
<keyword evidence="5" id="KW-0235">DNA replication</keyword>
<evidence type="ECO:0000256" key="7">
    <source>
        <dbReference type="ARBA" id="ARBA00034754"/>
    </source>
</evidence>
<dbReference type="GO" id="GO:0003887">
    <property type="term" value="F:DNA-directed DNA polymerase activity"/>
    <property type="evidence" value="ECO:0007669"/>
    <property type="project" value="UniProtKB-UniRule"/>
</dbReference>
<keyword evidence="3" id="KW-0808">Transferase</keyword>
<protein>
    <recommendedName>
        <fullName evidence="2 9">DNA polymerase III subunit delta</fullName>
        <ecNumber evidence="1 9">2.7.7.7</ecNumber>
    </recommendedName>
</protein>
<dbReference type="GO" id="GO:0009360">
    <property type="term" value="C:DNA polymerase III complex"/>
    <property type="evidence" value="ECO:0007669"/>
    <property type="project" value="UniProtKB-UniRule"/>
</dbReference>
<evidence type="ECO:0000313" key="12">
    <source>
        <dbReference type="EMBL" id="AJD49136.1"/>
    </source>
</evidence>
<dbReference type="InterPro" id="IPR010372">
    <property type="entry name" value="DNA_pol3_delta_N"/>
</dbReference>